<proteinExistence type="predicted"/>
<keyword evidence="3" id="KW-1185">Reference proteome</keyword>
<feature type="compositionally biased region" description="Polar residues" evidence="1">
    <location>
        <begin position="54"/>
        <end position="64"/>
    </location>
</feature>
<dbReference type="OrthoDB" id="4503971at2759"/>
<gene>
    <name evidence="2" type="ORF">ASPWEDRAFT_642891</name>
</gene>
<dbReference type="STRING" id="1073089.A0A1L9RAF3"/>
<dbReference type="EMBL" id="KV878215">
    <property type="protein sequence ID" value="OJJ31915.1"/>
    <property type="molecule type" value="Genomic_DNA"/>
</dbReference>
<organism evidence="2 3">
    <name type="scientific">Aspergillus wentii DTO 134E9</name>
    <dbReference type="NCBI Taxonomy" id="1073089"/>
    <lineage>
        <taxon>Eukaryota</taxon>
        <taxon>Fungi</taxon>
        <taxon>Dikarya</taxon>
        <taxon>Ascomycota</taxon>
        <taxon>Pezizomycotina</taxon>
        <taxon>Eurotiomycetes</taxon>
        <taxon>Eurotiomycetidae</taxon>
        <taxon>Eurotiales</taxon>
        <taxon>Aspergillaceae</taxon>
        <taxon>Aspergillus</taxon>
        <taxon>Aspergillus subgen. Cremei</taxon>
    </lineage>
</organism>
<dbReference type="GeneID" id="63754582"/>
<feature type="region of interest" description="Disordered" evidence="1">
    <location>
        <begin position="54"/>
        <end position="133"/>
    </location>
</feature>
<protein>
    <recommendedName>
        <fullName evidence="4">C2H2-type domain-containing protein</fullName>
    </recommendedName>
</protein>
<evidence type="ECO:0000256" key="1">
    <source>
        <dbReference type="SAM" id="MobiDB-lite"/>
    </source>
</evidence>
<dbReference type="AlphaFoldDB" id="A0A1L9RAF3"/>
<evidence type="ECO:0000313" key="2">
    <source>
        <dbReference type="EMBL" id="OJJ31915.1"/>
    </source>
</evidence>
<sequence>MSDDSNSVFGDDEGTLSVDQDFCGVSIYRIKTLYANCLYRLICRQVFNDGQTNCTDSKNVTPGTSKSSSSSNPQSRPAPKGKRRADQISTNVNIGSEDGDGQDDDDDDDDGIDPRPTKNARKDEPKPPRLACPFYKRHPDIFSNISSGCGPRVYENSSRVKQHIERKHKPPIYCPLCSAVFESECVRDSHTRENICAIQPQKERTWATSEQLQQLKSRKRGGSGTEIEKWNRIYGILFPGDRLPDSPYLDSTLSAQINVLRQEFQNEAPAAVLAAIRYVIPGRLRDIDAEELLGIMRSTHDQVFDHILSRMRSGQSRDATGVSDSGMGASLDKSKEGSPPRSQEVEQEQPTAVDFNNEGLLSAVSGPEPPPVDELEQLDIFPFGFFDFNHSNGDFDD</sequence>
<feature type="compositionally biased region" description="Acidic residues" evidence="1">
    <location>
        <begin position="97"/>
        <end position="111"/>
    </location>
</feature>
<accession>A0A1L9RAF3</accession>
<dbReference type="PANTHER" id="PTHR38166">
    <property type="entry name" value="C2H2-TYPE DOMAIN-CONTAINING PROTEIN-RELATED"/>
    <property type="match status" value="1"/>
</dbReference>
<name>A0A1L9RAF3_ASPWE</name>
<feature type="compositionally biased region" description="Basic and acidic residues" evidence="1">
    <location>
        <begin position="112"/>
        <end position="127"/>
    </location>
</feature>
<dbReference type="RefSeq" id="XP_040685592.1">
    <property type="nucleotide sequence ID" value="XM_040838734.1"/>
</dbReference>
<feature type="region of interest" description="Disordered" evidence="1">
    <location>
        <begin position="314"/>
        <end position="375"/>
    </location>
</feature>
<evidence type="ECO:0000313" key="3">
    <source>
        <dbReference type="Proteomes" id="UP000184383"/>
    </source>
</evidence>
<reference evidence="3" key="1">
    <citation type="journal article" date="2017" name="Genome Biol.">
        <title>Comparative genomics reveals high biological diversity and specific adaptations in the industrially and medically important fungal genus Aspergillus.</title>
        <authorList>
            <person name="de Vries R.P."/>
            <person name="Riley R."/>
            <person name="Wiebenga A."/>
            <person name="Aguilar-Osorio G."/>
            <person name="Amillis S."/>
            <person name="Uchima C.A."/>
            <person name="Anderluh G."/>
            <person name="Asadollahi M."/>
            <person name="Askin M."/>
            <person name="Barry K."/>
            <person name="Battaglia E."/>
            <person name="Bayram O."/>
            <person name="Benocci T."/>
            <person name="Braus-Stromeyer S.A."/>
            <person name="Caldana C."/>
            <person name="Canovas D."/>
            <person name="Cerqueira G.C."/>
            <person name="Chen F."/>
            <person name="Chen W."/>
            <person name="Choi C."/>
            <person name="Clum A."/>
            <person name="Dos Santos R.A."/>
            <person name="Damasio A.R."/>
            <person name="Diallinas G."/>
            <person name="Emri T."/>
            <person name="Fekete E."/>
            <person name="Flipphi M."/>
            <person name="Freyberg S."/>
            <person name="Gallo A."/>
            <person name="Gournas C."/>
            <person name="Habgood R."/>
            <person name="Hainaut M."/>
            <person name="Harispe M.L."/>
            <person name="Henrissat B."/>
            <person name="Hilden K.S."/>
            <person name="Hope R."/>
            <person name="Hossain A."/>
            <person name="Karabika E."/>
            <person name="Karaffa L."/>
            <person name="Karanyi Z."/>
            <person name="Krasevec N."/>
            <person name="Kuo A."/>
            <person name="Kusch H."/>
            <person name="LaButti K."/>
            <person name="Lagendijk E.L."/>
            <person name="Lapidus A."/>
            <person name="Levasseur A."/>
            <person name="Lindquist E."/>
            <person name="Lipzen A."/>
            <person name="Logrieco A.F."/>
            <person name="MacCabe A."/>
            <person name="Maekelae M.R."/>
            <person name="Malavazi I."/>
            <person name="Melin P."/>
            <person name="Meyer V."/>
            <person name="Mielnichuk N."/>
            <person name="Miskei M."/>
            <person name="Molnar A.P."/>
            <person name="Mule G."/>
            <person name="Ngan C.Y."/>
            <person name="Orejas M."/>
            <person name="Orosz E."/>
            <person name="Ouedraogo J.P."/>
            <person name="Overkamp K.M."/>
            <person name="Park H.-S."/>
            <person name="Perrone G."/>
            <person name="Piumi F."/>
            <person name="Punt P.J."/>
            <person name="Ram A.F."/>
            <person name="Ramon A."/>
            <person name="Rauscher S."/>
            <person name="Record E."/>
            <person name="Riano-Pachon D.M."/>
            <person name="Robert V."/>
            <person name="Roehrig J."/>
            <person name="Ruller R."/>
            <person name="Salamov A."/>
            <person name="Salih N.S."/>
            <person name="Samson R.A."/>
            <person name="Sandor E."/>
            <person name="Sanguinetti M."/>
            <person name="Schuetze T."/>
            <person name="Sepcic K."/>
            <person name="Shelest E."/>
            <person name="Sherlock G."/>
            <person name="Sophianopoulou V."/>
            <person name="Squina F.M."/>
            <person name="Sun H."/>
            <person name="Susca A."/>
            <person name="Todd R.B."/>
            <person name="Tsang A."/>
            <person name="Unkles S.E."/>
            <person name="van de Wiele N."/>
            <person name="van Rossen-Uffink D."/>
            <person name="Oliveira J.V."/>
            <person name="Vesth T.C."/>
            <person name="Visser J."/>
            <person name="Yu J.-H."/>
            <person name="Zhou M."/>
            <person name="Andersen M.R."/>
            <person name="Archer D.B."/>
            <person name="Baker S.E."/>
            <person name="Benoit I."/>
            <person name="Brakhage A.A."/>
            <person name="Braus G.H."/>
            <person name="Fischer R."/>
            <person name="Frisvad J.C."/>
            <person name="Goldman G.H."/>
            <person name="Houbraken J."/>
            <person name="Oakley B."/>
            <person name="Pocsi I."/>
            <person name="Scazzocchio C."/>
            <person name="Seiboth B."/>
            <person name="vanKuyk P.A."/>
            <person name="Wortman J."/>
            <person name="Dyer P.S."/>
            <person name="Grigoriev I.V."/>
        </authorList>
    </citation>
    <scope>NUCLEOTIDE SEQUENCE [LARGE SCALE GENOMIC DNA]</scope>
    <source>
        <strain evidence="3">DTO 134E9</strain>
    </source>
</reference>
<evidence type="ECO:0008006" key="4">
    <source>
        <dbReference type="Google" id="ProtNLM"/>
    </source>
</evidence>
<dbReference type="Proteomes" id="UP000184383">
    <property type="component" value="Unassembled WGS sequence"/>
</dbReference>
<dbReference type="VEuPathDB" id="FungiDB:ASPWEDRAFT_642891"/>
<dbReference type="PANTHER" id="PTHR38166:SF1">
    <property type="entry name" value="C2H2-TYPE DOMAIN-CONTAINING PROTEIN"/>
    <property type="match status" value="1"/>
</dbReference>